<dbReference type="AlphaFoldDB" id="A0A1G8YHX4"/>
<dbReference type="STRING" id="1075417.SAMN05421823_101670"/>
<evidence type="ECO:0000256" key="1">
    <source>
        <dbReference type="ARBA" id="ARBA00022737"/>
    </source>
</evidence>
<dbReference type="PROSITE" id="PS51125">
    <property type="entry name" value="NHL"/>
    <property type="match status" value="2"/>
</dbReference>
<gene>
    <name evidence="5" type="ORF">SAMN05421823_101670</name>
</gene>
<dbReference type="InterPro" id="IPR011042">
    <property type="entry name" value="6-blade_b-propeller_TolB-like"/>
</dbReference>
<feature type="repeat" description="NHL" evidence="2">
    <location>
        <begin position="209"/>
        <end position="251"/>
    </location>
</feature>
<reference evidence="5 6" key="1">
    <citation type="submission" date="2016-10" db="EMBL/GenBank/DDBJ databases">
        <authorList>
            <person name="de Groot N.N."/>
        </authorList>
    </citation>
    <scope>NUCLEOTIDE SEQUENCE [LARGE SCALE GENOMIC DNA]</scope>
    <source>
        <strain evidence="5 6">DSM 25186</strain>
    </source>
</reference>
<evidence type="ECO:0000256" key="2">
    <source>
        <dbReference type="PROSITE-ProRule" id="PRU00504"/>
    </source>
</evidence>
<dbReference type="EMBL" id="FNFO01000001">
    <property type="protein sequence ID" value="SDK02004.1"/>
    <property type="molecule type" value="Genomic_DNA"/>
</dbReference>
<dbReference type="PANTHER" id="PTHR13833:SF71">
    <property type="entry name" value="NHL DOMAIN-CONTAINING PROTEIN"/>
    <property type="match status" value="1"/>
</dbReference>
<keyword evidence="1" id="KW-0677">Repeat</keyword>
<feature type="repeat" description="NHL" evidence="2">
    <location>
        <begin position="263"/>
        <end position="305"/>
    </location>
</feature>
<keyword evidence="6" id="KW-1185">Reference proteome</keyword>
<organism evidence="5 6">
    <name type="scientific">Catalinimonas alkaloidigena</name>
    <dbReference type="NCBI Taxonomy" id="1075417"/>
    <lineage>
        <taxon>Bacteria</taxon>
        <taxon>Pseudomonadati</taxon>
        <taxon>Bacteroidota</taxon>
        <taxon>Cytophagia</taxon>
        <taxon>Cytophagales</taxon>
        <taxon>Catalimonadaceae</taxon>
        <taxon>Catalinimonas</taxon>
    </lineage>
</organism>
<dbReference type="InterPro" id="IPR001258">
    <property type="entry name" value="NHL_repeat"/>
</dbReference>
<evidence type="ECO:0000256" key="3">
    <source>
        <dbReference type="SAM" id="MobiDB-lite"/>
    </source>
</evidence>
<dbReference type="Pfam" id="PF08450">
    <property type="entry name" value="SGL"/>
    <property type="match status" value="1"/>
</dbReference>
<dbReference type="Gene3D" id="2.120.10.30">
    <property type="entry name" value="TolB, C-terminal domain"/>
    <property type="match status" value="3"/>
</dbReference>
<dbReference type="PANTHER" id="PTHR13833">
    <property type="match status" value="1"/>
</dbReference>
<dbReference type="CDD" id="cd14953">
    <property type="entry name" value="NHL_like_1"/>
    <property type="match status" value="1"/>
</dbReference>
<evidence type="ECO:0000313" key="6">
    <source>
        <dbReference type="Proteomes" id="UP000198510"/>
    </source>
</evidence>
<proteinExistence type="predicted"/>
<sequence>MKHLLAPSLALLWCATACQPDENMTLRTPDAASVLVTTVAGGEEGYRDGTGTDAQFNHPMDVAVGHDGTLYMADAWNHSVRKIAADGRVSTLAGQWDAAERFADGPAAAARFNNLMGLDVTADGTLYVADLLNNRVRRISPAGEVRTIAGDGSQGEWVDGPVADAKFNLIFDVAVANDGTLYIADTYNHCIRKITSDGLVSTLAGNGQTGFADGTGQAATFNQPVSLCLAQDGTLYVADGGNHSLRKITPDGEVSTLAGSGDAGFADGTGAEALFNGPSGIAISPEGMLYVTDFANHRIRRVTPDGTVSTLAGNGTPGTTDGTGDEAQFNQPEGIAAAGNDVLYVTDTYNNRLRKLSLR</sequence>
<protein>
    <submittedName>
        <fullName evidence="5">NHL repeat-containing protein</fullName>
    </submittedName>
</protein>
<feature type="domain" description="SMP-30/Gluconolactonase/LRE-like region" evidence="4">
    <location>
        <begin position="172"/>
        <end position="309"/>
    </location>
</feature>
<evidence type="ECO:0000259" key="4">
    <source>
        <dbReference type="Pfam" id="PF08450"/>
    </source>
</evidence>
<dbReference type="Proteomes" id="UP000198510">
    <property type="component" value="Unassembled WGS sequence"/>
</dbReference>
<dbReference type="Pfam" id="PF01436">
    <property type="entry name" value="NHL"/>
    <property type="match status" value="1"/>
</dbReference>
<dbReference type="OrthoDB" id="791543at2"/>
<dbReference type="InterPro" id="IPR013658">
    <property type="entry name" value="SGL"/>
</dbReference>
<accession>A0A1G8YHX4</accession>
<evidence type="ECO:0000313" key="5">
    <source>
        <dbReference type="EMBL" id="SDK02004.1"/>
    </source>
</evidence>
<name>A0A1G8YHX4_9BACT</name>
<dbReference type="SUPFAM" id="SSF101898">
    <property type="entry name" value="NHL repeat"/>
    <property type="match status" value="1"/>
</dbReference>
<dbReference type="RefSeq" id="WP_089678949.1">
    <property type="nucleotide sequence ID" value="NZ_FNFO01000001.1"/>
</dbReference>
<feature type="region of interest" description="Disordered" evidence="3">
    <location>
        <begin position="306"/>
        <end position="326"/>
    </location>
</feature>